<keyword evidence="1" id="KW-0472">Membrane</keyword>
<evidence type="ECO:0008006" key="3">
    <source>
        <dbReference type="Google" id="ProtNLM"/>
    </source>
</evidence>
<accession>A0A1J5RBY1</accession>
<feature type="transmembrane region" description="Helical" evidence="1">
    <location>
        <begin position="78"/>
        <end position="99"/>
    </location>
</feature>
<dbReference type="AlphaFoldDB" id="A0A1J5RBY1"/>
<feature type="transmembrane region" description="Helical" evidence="1">
    <location>
        <begin position="54"/>
        <end position="72"/>
    </location>
</feature>
<gene>
    <name evidence="2" type="ORF">GALL_324910</name>
</gene>
<feature type="transmembrane region" description="Helical" evidence="1">
    <location>
        <begin position="220"/>
        <end position="243"/>
    </location>
</feature>
<proteinExistence type="predicted"/>
<feature type="transmembrane region" description="Helical" evidence="1">
    <location>
        <begin position="188"/>
        <end position="208"/>
    </location>
</feature>
<feature type="transmembrane region" description="Helical" evidence="1">
    <location>
        <begin position="7"/>
        <end position="22"/>
    </location>
</feature>
<dbReference type="EMBL" id="MLJW01000530">
    <property type="protein sequence ID" value="OIQ85653.1"/>
    <property type="molecule type" value="Genomic_DNA"/>
</dbReference>
<feature type="transmembrane region" description="Helical" evidence="1">
    <location>
        <begin position="111"/>
        <end position="130"/>
    </location>
</feature>
<comment type="caution">
    <text evidence="2">The sequence shown here is derived from an EMBL/GenBank/DDBJ whole genome shotgun (WGS) entry which is preliminary data.</text>
</comment>
<name>A0A1J5RBY1_9ZZZZ</name>
<protein>
    <recommendedName>
        <fullName evidence="3">Permease</fullName>
    </recommendedName>
</protein>
<keyword evidence="1" id="KW-1133">Transmembrane helix</keyword>
<feature type="transmembrane region" description="Helical" evidence="1">
    <location>
        <begin position="163"/>
        <end position="182"/>
    </location>
</feature>
<reference evidence="2" key="1">
    <citation type="submission" date="2016-10" db="EMBL/GenBank/DDBJ databases">
        <title>Sequence of Gallionella enrichment culture.</title>
        <authorList>
            <person name="Poehlein A."/>
            <person name="Muehling M."/>
            <person name="Daniel R."/>
        </authorList>
    </citation>
    <scope>NUCLEOTIDE SEQUENCE</scope>
</reference>
<evidence type="ECO:0000313" key="2">
    <source>
        <dbReference type="EMBL" id="OIQ85653.1"/>
    </source>
</evidence>
<evidence type="ECO:0000256" key="1">
    <source>
        <dbReference type="SAM" id="Phobius"/>
    </source>
</evidence>
<feature type="transmembrane region" description="Helical" evidence="1">
    <location>
        <begin position="136"/>
        <end position="156"/>
    </location>
</feature>
<sequence>MSLTTRAVWTAVVATLVAVAAYLGERPLAVLCALLAVVVAFGWPVLLGLSSRPGASVVIGIGGVGAVAAITFTRGEPFLRELPAVVALSILLAFVNELLRTDGRERLMESVSGVVAGTLVVTSVAGWIAAGRTSGGTGLVITGALALAVGSAVAVLPVSGWGGAFVTVGVAAGAGAGAGALVPGVDAVAGALLGLAVGVLVASLHVLFDRLKALRKRPAALAALVLPVTITGILVYVVGRVLVG</sequence>
<keyword evidence="1" id="KW-0812">Transmembrane</keyword>
<feature type="transmembrane region" description="Helical" evidence="1">
    <location>
        <begin position="28"/>
        <end position="47"/>
    </location>
</feature>
<organism evidence="2">
    <name type="scientific">mine drainage metagenome</name>
    <dbReference type="NCBI Taxonomy" id="410659"/>
    <lineage>
        <taxon>unclassified sequences</taxon>
        <taxon>metagenomes</taxon>
        <taxon>ecological metagenomes</taxon>
    </lineage>
</organism>